<dbReference type="PANTHER" id="PTHR30619">
    <property type="entry name" value="DNA INTERNALIZATION/COMPETENCE PROTEIN COMEC/REC2"/>
    <property type="match status" value="1"/>
</dbReference>
<feature type="transmembrane region" description="Helical" evidence="6">
    <location>
        <begin position="369"/>
        <end position="388"/>
    </location>
</feature>
<keyword evidence="5 6" id="KW-0472">Membrane</keyword>
<evidence type="ECO:0000313" key="9">
    <source>
        <dbReference type="Proteomes" id="UP000824125"/>
    </source>
</evidence>
<feature type="domain" description="ComEC/Rec2-related protein" evidence="7">
    <location>
        <begin position="211"/>
        <end position="479"/>
    </location>
</feature>
<dbReference type="AlphaFoldDB" id="A0A9D1MTM1"/>
<reference evidence="8" key="1">
    <citation type="submission" date="2020-10" db="EMBL/GenBank/DDBJ databases">
        <authorList>
            <person name="Gilroy R."/>
        </authorList>
    </citation>
    <scope>NUCLEOTIDE SEQUENCE</scope>
    <source>
        <strain evidence="8">CHK176-6737</strain>
    </source>
</reference>
<organism evidence="8 9">
    <name type="scientific">Candidatus Scybalenecus merdavium</name>
    <dbReference type="NCBI Taxonomy" id="2840939"/>
    <lineage>
        <taxon>Bacteria</taxon>
        <taxon>Bacillati</taxon>
        <taxon>Bacillota</taxon>
        <taxon>Clostridia</taxon>
        <taxon>Eubacteriales</taxon>
        <taxon>Oscillospiraceae</taxon>
        <taxon>Oscillospiraceae incertae sedis</taxon>
        <taxon>Candidatus Scybalenecus</taxon>
    </lineage>
</organism>
<dbReference type="PANTHER" id="PTHR30619:SF1">
    <property type="entry name" value="RECOMBINATION PROTEIN 2"/>
    <property type="match status" value="1"/>
</dbReference>
<feature type="transmembrane region" description="Helical" evidence="6">
    <location>
        <begin position="46"/>
        <end position="69"/>
    </location>
</feature>
<reference evidence="8" key="2">
    <citation type="journal article" date="2021" name="PeerJ">
        <title>Extensive microbial diversity within the chicken gut microbiome revealed by metagenomics and culture.</title>
        <authorList>
            <person name="Gilroy R."/>
            <person name="Ravi A."/>
            <person name="Getino M."/>
            <person name="Pursley I."/>
            <person name="Horton D.L."/>
            <person name="Alikhan N.F."/>
            <person name="Baker D."/>
            <person name="Gharbi K."/>
            <person name="Hall N."/>
            <person name="Watson M."/>
            <person name="Adriaenssens E.M."/>
            <person name="Foster-Nyarko E."/>
            <person name="Jarju S."/>
            <person name="Secka A."/>
            <person name="Antonio M."/>
            <person name="Oren A."/>
            <person name="Chaudhuri R.R."/>
            <person name="La Ragione R."/>
            <person name="Hildebrand F."/>
            <person name="Pallen M.J."/>
        </authorList>
    </citation>
    <scope>NUCLEOTIDE SEQUENCE</scope>
    <source>
        <strain evidence="8">CHK176-6737</strain>
    </source>
</reference>
<dbReference type="Proteomes" id="UP000824125">
    <property type="component" value="Unassembled WGS sequence"/>
</dbReference>
<accession>A0A9D1MTM1</accession>
<feature type="transmembrane region" description="Helical" evidence="6">
    <location>
        <begin position="394"/>
        <end position="419"/>
    </location>
</feature>
<feature type="transmembrane region" description="Helical" evidence="6">
    <location>
        <begin position="431"/>
        <end position="450"/>
    </location>
</feature>
<feature type="transmembrane region" description="Helical" evidence="6">
    <location>
        <begin position="487"/>
        <end position="507"/>
    </location>
</feature>
<evidence type="ECO:0000313" key="8">
    <source>
        <dbReference type="EMBL" id="HIU68611.1"/>
    </source>
</evidence>
<feature type="transmembrane region" description="Helical" evidence="6">
    <location>
        <begin position="266"/>
        <end position="295"/>
    </location>
</feature>
<protein>
    <submittedName>
        <fullName evidence="8">ComEC/Rec2 family competence protein</fullName>
    </submittedName>
</protein>
<evidence type="ECO:0000259" key="7">
    <source>
        <dbReference type="Pfam" id="PF03772"/>
    </source>
</evidence>
<evidence type="ECO:0000256" key="6">
    <source>
        <dbReference type="SAM" id="Phobius"/>
    </source>
</evidence>
<gene>
    <name evidence="8" type="ORF">IAD23_01465</name>
</gene>
<proteinExistence type="predicted"/>
<dbReference type="Pfam" id="PF03772">
    <property type="entry name" value="Competence"/>
    <property type="match status" value="1"/>
</dbReference>
<feature type="transmembrane region" description="Helical" evidence="6">
    <location>
        <begin position="12"/>
        <end position="40"/>
    </location>
</feature>
<evidence type="ECO:0000256" key="5">
    <source>
        <dbReference type="ARBA" id="ARBA00023136"/>
    </source>
</evidence>
<evidence type="ECO:0000256" key="2">
    <source>
        <dbReference type="ARBA" id="ARBA00022475"/>
    </source>
</evidence>
<feature type="transmembrane region" description="Helical" evidence="6">
    <location>
        <begin position="462"/>
        <end position="480"/>
    </location>
</feature>
<name>A0A9D1MTM1_9FIRM</name>
<dbReference type="GO" id="GO:0005886">
    <property type="term" value="C:plasma membrane"/>
    <property type="evidence" value="ECO:0007669"/>
    <property type="project" value="UniProtKB-SubCell"/>
</dbReference>
<evidence type="ECO:0000256" key="4">
    <source>
        <dbReference type="ARBA" id="ARBA00022989"/>
    </source>
</evidence>
<feature type="transmembrane region" description="Helical" evidence="6">
    <location>
        <begin position="232"/>
        <end position="254"/>
    </location>
</feature>
<evidence type="ECO:0000256" key="1">
    <source>
        <dbReference type="ARBA" id="ARBA00004651"/>
    </source>
</evidence>
<feature type="transmembrane region" description="Helical" evidence="6">
    <location>
        <begin position="307"/>
        <end position="324"/>
    </location>
</feature>
<keyword evidence="3 6" id="KW-0812">Transmembrane</keyword>
<dbReference type="NCBIfam" id="TIGR00360">
    <property type="entry name" value="ComEC_N-term"/>
    <property type="match status" value="1"/>
</dbReference>
<keyword evidence="2" id="KW-1003">Cell membrane</keyword>
<keyword evidence="4 6" id="KW-1133">Transmembrane helix</keyword>
<comment type="subcellular location">
    <subcellularLocation>
        <location evidence="1">Cell membrane</location>
        <topology evidence="1">Multi-pass membrane protein</topology>
    </subcellularLocation>
</comment>
<dbReference type="InterPro" id="IPR004477">
    <property type="entry name" value="ComEC_N"/>
</dbReference>
<dbReference type="InterPro" id="IPR052159">
    <property type="entry name" value="Competence_DNA_uptake"/>
</dbReference>
<comment type="caution">
    <text evidence="8">The sequence shown here is derived from an EMBL/GenBank/DDBJ whole genome shotgun (WGS) entry which is preliminary data.</text>
</comment>
<feature type="transmembrane region" description="Helical" evidence="6">
    <location>
        <begin position="330"/>
        <end position="348"/>
    </location>
</feature>
<evidence type="ECO:0000256" key="3">
    <source>
        <dbReference type="ARBA" id="ARBA00022692"/>
    </source>
</evidence>
<dbReference type="EMBL" id="DVNM01000007">
    <property type="protein sequence ID" value="HIU68611.1"/>
    <property type="molecule type" value="Genomic_DNA"/>
</dbReference>
<sequence>MKRIFAHIGFSMAAALIVLNVFPAAAFYAAGALFALLLFSLCIQKYRLALAVPMCLGAALLACILFIVFTDSAGHVIGALDGKTVSCTAYVTDFPERSGEYYVYPAKVVSADLAGAPQPFETQLRVRTPLSAEPYTLFSCRARFYASGNSALDSYGAYAKGVYVRATVLSAESGGERVRYLSYLILRLRQQIRTYFSLYPGGDRGALACALLIGDTSAMSDRAYADFTASGVTHLMAVSGLNTTVLGTAAYWVLRRLGASEKLRVFSTLVLLLVYCALTGFTGSVVRAAVMLGVILIGQVCSKKADALNSLGFAVFLLCLNPFAAVDVGTLLSCAATLALLTLVPHLVDKLPSFGAGVFARALRTVLESLAITFGVSVYTLPVTLLFFQTVSPAAFAANILLVPLANFVMGLALAAFCLQGVPLLSDFLVSGLRLLCGFMLDVTSFFASFRYSQLSLDDPVWALAAGLALFMFGAAFVLYSKKSLQIAAVVTCVLFAVSGLSCVFSAQGRVQLRAAASYDGVAAVLQNGGECVVVGTGKAGAYDVEQAAGRKKVLWWIVPSYAENESAAAAETTYRCNVQNLLVPYEKDEVTMNVRTENLVVSRQTSLDLWDGVRVEYSYKEDGRFLVQFEIYGRTVAVTDDAALAPPGTDLLLCETASGASGFGTVVCADAENGEIDMESGCTFLFAPQRQIMYRKDRQWET</sequence>